<dbReference type="CDD" id="cd16935">
    <property type="entry name" value="HATPase_AgrC-ComD-like"/>
    <property type="match status" value="1"/>
</dbReference>
<comment type="caution">
    <text evidence="4">The sequence shown here is derived from an EMBL/GenBank/DDBJ whole genome shotgun (WGS) entry which is preliminary data.</text>
</comment>
<evidence type="ECO:0000256" key="1">
    <source>
        <dbReference type="SAM" id="Coils"/>
    </source>
</evidence>
<organism evidence="4 5">
    <name type="scientific">Candidatus Blautia faecavium</name>
    <dbReference type="NCBI Taxonomy" id="2838487"/>
    <lineage>
        <taxon>Bacteria</taxon>
        <taxon>Bacillati</taxon>
        <taxon>Bacillota</taxon>
        <taxon>Clostridia</taxon>
        <taxon>Lachnospirales</taxon>
        <taxon>Lachnospiraceae</taxon>
        <taxon>Blautia</taxon>
    </lineage>
</organism>
<evidence type="ECO:0000256" key="2">
    <source>
        <dbReference type="SAM" id="MobiDB-lite"/>
    </source>
</evidence>
<evidence type="ECO:0000313" key="4">
    <source>
        <dbReference type="EMBL" id="HJB28043.1"/>
    </source>
</evidence>
<reference evidence="4" key="2">
    <citation type="submission" date="2021-04" db="EMBL/GenBank/DDBJ databases">
        <authorList>
            <person name="Gilroy R."/>
        </authorList>
    </citation>
    <scope>NUCLEOTIDE SEQUENCE</scope>
    <source>
        <strain evidence="4">ChiSjej1B19-5720</strain>
    </source>
</reference>
<dbReference type="Gene3D" id="3.30.565.10">
    <property type="entry name" value="Histidine kinase-like ATPase, C-terminal domain"/>
    <property type="match status" value="1"/>
</dbReference>
<dbReference type="Pfam" id="PF14501">
    <property type="entry name" value="HATPase_c_5"/>
    <property type="match status" value="1"/>
</dbReference>
<proteinExistence type="predicted"/>
<dbReference type="EMBL" id="DWYZ01000090">
    <property type="protein sequence ID" value="HJB28043.1"/>
    <property type="molecule type" value="Genomic_DNA"/>
</dbReference>
<gene>
    <name evidence="4" type="ORF">IAA06_04530</name>
</gene>
<dbReference type="SUPFAM" id="SSF55874">
    <property type="entry name" value="ATPase domain of HSP90 chaperone/DNA topoisomerase II/histidine kinase"/>
    <property type="match status" value="1"/>
</dbReference>
<dbReference type="Proteomes" id="UP000823842">
    <property type="component" value="Unassembled WGS sequence"/>
</dbReference>
<accession>A0A9D2LS02</accession>
<dbReference type="AlphaFoldDB" id="A0A9D2LS02"/>
<feature type="coiled-coil region" evidence="1">
    <location>
        <begin position="11"/>
        <end position="42"/>
    </location>
</feature>
<dbReference type="GO" id="GO:0042802">
    <property type="term" value="F:identical protein binding"/>
    <property type="evidence" value="ECO:0007669"/>
    <property type="project" value="TreeGrafter"/>
</dbReference>
<sequence>MAKFLAVAKSESSLKENQQMYQEQLELQKQEYENICRKIQEGRKYRHDMRHHLTVLDSLLKQEQTEEAQKYIEHLNSQMESIEYRRYCENTVINAILCAWIPRAEKAGCQVRVSVELPESLFVEVLDLCIILSNAMENAIHACEEVEETGRYIQLKVYIKNEKQIQIYIENSCKEEVIFNKKGLPEKKHAKGHGIGLPSIYGVAEKYRGVVLCECKDHAFSLKAVLFKLTGERVQIQEEKRRRSLWFFRKTPGTVWLFAAVVCVFLGRMPFQADAQGEMPSVREEDSGFHYTGWGDTGYTIESPVVVNTTDEKEQEAQETEPEEETEEEETLQETEAEETLAKEGAAGRCRI</sequence>
<feature type="domain" description="Sensor histidine kinase NatK-like C-terminal" evidence="3">
    <location>
        <begin position="124"/>
        <end position="224"/>
    </location>
</feature>
<feature type="compositionally biased region" description="Acidic residues" evidence="2">
    <location>
        <begin position="317"/>
        <end position="339"/>
    </location>
</feature>
<dbReference type="PANTHER" id="PTHR40448:SF1">
    <property type="entry name" value="TWO-COMPONENT SENSOR HISTIDINE KINASE"/>
    <property type="match status" value="1"/>
</dbReference>
<protein>
    <submittedName>
        <fullName evidence="4">GHKL domain-containing protein</fullName>
    </submittedName>
</protein>
<feature type="region of interest" description="Disordered" evidence="2">
    <location>
        <begin position="306"/>
        <end position="352"/>
    </location>
</feature>
<reference evidence="4" key="1">
    <citation type="journal article" date="2021" name="PeerJ">
        <title>Extensive microbial diversity within the chicken gut microbiome revealed by metagenomics and culture.</title>
        <authorList>
            <person name="Gilroy R."/>
            <person name="Ravi A."/>
            <person name="Getino M."/>
            <person name="Pursley I."/>
            <person name="Horton D.L."/>
            <person name="Alikhan N.F."/>
            <person name="Baker D."/>
            <person name="Gharbi K."/>
            <person name="Hall N."/>
            <person name="Watson M."/>
            <person name="Adriaenssens E.M."/>
            <person name="Foster-Nyarko E."/>
            <person name="Jarju S."/>
            <person name="Secka A."/>
            <person name="Antonio M."/>
            <person name="Oren A."/>
            <person name="Chaudhuri R.R."/>
            <person name="La Ragione R."/>
            <person name="Hildebrand F."/>
            <person name="Pallen M.J."/>
        </authorList>
    </citation>
    <scope>NUCLEOTIDE SEQUENCE</scope>
    <source>
        <strain evidence="4">ChiSjej1B19-5720</strain>
    </source>
</reference>
<keyword evidence="1" id="KW-0175">Coiled coil</keyword>
<evidence type="ECO:0000259" key="3">
    <source>
        <dbReference type="Pfam" id="PF14501"/>
    </source>
</evidence>
<name>A0A9D2LS02_9FIRM</name>
<dbReference type="InterPro" id="IPR032834">
    <property type="entry name" value="NatK-like_C"/>
</dbReference>
<dbReference type="PANTHER" id="PTHR40448">
    <property type="entry name" value="TWO-COMPONENT SENSOR HISTIDINE KINASE"/>
    <property type="match status" value="1"/>
</dbReference>
<dbReference type="InterPro" id="IPR036890">
    <property type="entry name" value="HATPase_C_sf"/>
</dbReference>
<evidence type="ECO:0000313" key="5">
    <source>
        <dbReference type="Proteomes" id="UP000823842"/>
    </source>
</evidence>